<dbReference type="CDD" id="cd00093">
    <property type="entry name" value="HTH_XRE"/>
    <property type="match status" value="1"/>
</dbReference>
<evidence type="ECO:0000313" key="4">
    <source>
        <dbReference type="Proteomes" id="UP001365781"/>
    </source>
</evidence>
<comment type="caution">
    <text evidence="3">The sequence shown here is derived from an EMBL/GenBank/DDBJ whole genome shotgun (WGS) entry which is preliminary data.</text>
</comment>
<dbReference type="EMBL" id="JBBAYM010000007">
    <property type="protein sequence ID" value="MEI5610028.1"/>
    <property type="molecule type" value="Genomic_DNA"/>
</dbReference>
<dbReference type="SUPFAM" id="SSF47413">
    <property type="entry name" value="lambda repressor-like DNA-binding domains"/>
    <property type="match status" value="1"/>
</dbReference>
<keyword evidence="1" id="KW-0238">DNA-binding</keyword>
<reference evidence="3 4" key="1">
    <citation type="submission" date="2024-03" db="EMBL/GenBank/DDBJ databases">
        <title>First Report of Pectobacterium brasiliscabiei causing potato scab in china.</title>
        <authorList>
            <person name="Handique U."/>
        </authorList>
    </citation>
    <scope>NUCLEOTIDE SEQUENCE [LARGE SCALE GENOMIC DNA]</scope>
    <source>
        <strain evidence="3 4">ZRIMU1503</strain>
    </source>
</reference>
<dbReference type="Gene3D" id="1.10.260.40">
    <property type="entry name" value="lambda repressor-like DNA-binding domains"/>
    <property type="match status" value="1"/>
</dbReference>
<protein>
    <submittedName>
        <fullName evidence="3">Helix-turn-helix transcriptional regulator</fullName>
    </submittedName>
</protein>
<proteinExistence type="predicted"/>
<dbReference type="PANTHER" id="PTHR46797">
    <property type="entry name" value="HTH-TYPE TRANSCRIPTIONAL REGULATOR"/>
    <property type="match status" value="1"/>
</dbReference>
<dbReference type="PROSITE" id="PS50943">
    <property type="entry name" value="HTH_CROC1"/>
    <property type="match status" value="1"/>
</dbReference>
<dbReference type="InterPro" id="IPR001387">
    <property type="entry name" value="Cro/C1-type_HTH"/>
</dbReference>
<evidence type="ECO:0000256" key="1">
    <source>
        <dbReference type="ARBA" id="ARBA00023125"/>
    </source>
</evidence>
<evidence type="ECO:0000313" key="3">
    <source>
        <dbReference type="EMBL" id="MEI5610028.1"/>
    </source>
</evidence>
<dbReference type="PANTHER" id="PTHR46797:SF1">
    <property type="entry name" value="METHYLPHOSPHONATE SYNTHASE"/>
    <property type="match status" value="1"/>
</dbReference>
<accession>A0ABU8GAB0</accession>
<dbReference type="InterPro" id="IPR010982">
    <property type="entry name" value="Lambda_DNA-bd_dom_sf"/>
</dbReference>
<feature type="domain" description="HTH cro/C1-type" evidence="2">
    <location>
        <begin position="8"/>
        <end position="62"/>
    </location>
</feature>
<name>A0ABU8GAB0_9ACTN</name>
<sequence length="80" mass="8666">MNEDPKSFRRRRVEAGLSVTDLARQAGVSTSHLSDVENGRAGFSPKNLKKIAEVLGCTIRDLLLPDPEDEPDTTASRSAA</sequence>
<dbReference type="RefSeq" id="WP_336558327.1">
    <property type="nucleotide sequence ID" value="NZ_JBBAYL010000004.1"/>
</dbReference>
<dbReference type="Proteomes" id="UP001365781">
    <property type="component" value="Unassembled WGS sequence"/>
</dbReference>
<dbReference type="Pfam" id="PF01381">
    <property type="entry name" value="HTH_3"/>
    <property type="match status" value="1"/>
</dbReference>
<keyword evidence="4" id="KW-1185">Reference proteome</keyword>
<dbReference type="InterPro" id="IPR050807">
    <property type="entry name" value="TransReg_Diox_bact_type"/>
</dbReference>
<evidence type="ECO:0000259" key="2">
    <source>
        <dbReference type="PROSITE" id="PS50943"/>
    </source>
</evidence>
<organism evidence="3 4">
    <name type="scientific">Streptomyces brasiliscabiei</name>
    <dbReference type="NCBI Taxonomy" id="2736302"/>
    <lineage>
        <taxon>Bacteria</taxon>
        <taxon>Bacillati</taxon>
        <taxon>Actinomycetota</taxon>
        <taxon>Actinomycetes</taxon>
        <taxon>Kitasatosporales</taxon>
        <taxon>Streptomycetaceae</taxon>
        <taxon>Streptomyces</taxon>
    </lineage>
</organism>
<dbReference type="SMART" id="SM00530">
    <property type="entry name" value="HTH_XRE"/>
    <property type="match status" value="1"/>
</dbReference>
<gene>
    <name evidence="3" type="ORF">WB403_12695</name>
</gene>